<protein>
    <submittedName>
        <fullName evidence="1">Uncharacterized protein</fullName>
    </submittedName>
</protein>
<dbReference type="EMBL" id="SRMA01025170">
    <property type="protein sequence ID" value="TRY98356.1"/>
    <property type="molecule type" value="Genomic_DNA"/>
</dbReference>
<proteinExistence type="predicted"/>
<gene>
    <name evidence="1" type="ORF">DNTS_021783</name>
</gene>
<keyword evidence="2" id="KW-1185">Reference proteome</keyword>
<accession>A0A553R861</accession>
<dbReference type="AlphaFoldDB" id="A0A553R861"/>
<dbReference type="Proteomes" id="UP000316079">
    <property type="component" value="Unassembled WGS sequence"/>
</dbReference>
<dbReference type="OrthoDB" id="8963639at2759"/>
<sequence>MTKFNLKGGGPCRKKAFENTFLFSVITEAIRFPHATELDVRNAIGDHFKQAPGRAWGGGYKNKI</sequence>
<evidence type="ECO:0000313" key="1">
    <source>
        <dbReference type="EMBL" id="TRY98356.1"/>
    </source>
</evidence>
<evidence type="ECO:0000313" key="2">
    <source>
        <dbReference type="Proteomes" id="UP000316079"/>
    </source>
</evidence>
<organism evidence="1 2">
    <name type="scientific">Danionella cerebrum</name>
    <dbReference type="NCBI Taxonomy" id="2873325"/>
    <lineage>
        <taxon>Eukaryota</taxon>
        <taxon>Metazoa</taxon>
        <taxon>Chordata</taxon>
        <taxon>Craniata</taxon>
        <taxon>Vertebrata</taxon>
        <taxon>Euteleostomi</taxon>
        <taxon>Actinopterygii</taxon>
        <taxon>Neopterygii</taxon>
        <taxon>Teleostei</taxon>
        <taxon>Ostariophysi</taxon>
        <taxon>Cypriniformes</taxon>
        <taxon>Danionidae</taxon>
        <taxon>Danioninae</taxon>
        <taxon>Danionella</taxon>
    </lineage>
</organism>
<name>A0A553R861_9TELE</name>
<comment type="caution">
    <text evidence="1">The sequence shown here is derived from an EMBL/GenBank/DDBJ whole genome shotgun (WGS) entry which is preliminary data.</text>
</comment>
<reference evidence="1 2" key="1">
    <citation type="journal article" date="2019" name="Sci. Data">
        <title>Hybrid genome assembly and annotation of Danionella translucida.</title>
        <authorList>
            <person name="Kadobianskyi M."/>
            <person name="Schulze L."/>
            <person name="Schuelke M."/>
            <person name="Judkewitz B."/>
        </authorList>
    </citation>
    <scope>NUCLEOTIDE SEQUENCE [LARGE SCALE GENOMIC DNA]</scope>
    <source>
        <strain evidence="1 2">Bolton</strain>
    </source>
</reference>